<dbReference type="VEuPathDB" id="FungiDB:ASPWEDRAFT_656478"/>
<proteinExistence type="predicted"/>
<evidence type="ECO:0000313" key="2">
    <source>
        <dbReference type="Proteomes" id="UP000184383"/>
    </source>
</evidence>
<keyword evidence="2" id="KW-1185">Reference proteome</keyword>
<sequence>MRRVFQLRIGTPRTIPSRRPSRFRTPARRNVWFFDHHIISPAFSPSYLFVSWSGFHPISTPFPSFVLQLFFPLSFSFGIPTRDRRDRQTLCGPLDRLSQRIKKGYFWCDWVELLVKLLLLLSCCFDCYYYSTTGTL</sequence>
<accession>A0A1L9RBG6</accession>
<reference evidence="2" key="1">
    <citation type="journal article" date="2017" name="Genome Biol.">
        <title>Comparative genomics reveals high biological diversity and specific adaptations in the industrially and medically important fungal genus Aspergillus.</title>
        <authorList>
            <person name="de Vries R.P."/>
            <person name="Riley R."/>
            <person name="Wiebenga A."/>
            <person name="Aguilar-Osorio G."/>
            <person name="Amillis S."/>
            <person name="Uchima C.A."/>
            <person name="Anderluh G."/>
            <person name="Asadollahi M."/>
            <person name="Askin M."/>
            <person name="Barry K."/>
            <person name="Battaglia E."/>
            <person name="Bayram O."/>
            <person name="Benocci T."/>
            <person name="Braus-Stromeyer S.A."/>
            <person name="Caldana C."/>
            <person name="Canovas D."/>
            <person name="Cerqueira G.C."/>
            <person name="Chen F."/>
            <person name="Chen W."/>
            <person name="Choi C."/>
            <person name="Clum A."/>
            <person name="Dos Santos R.A."/>
            <person name="Damasio A.R."/>
            <person name="Diallinas G."/>
            <person name="Emri T."/>
            <person name="Fekete E."/>
            <person name="Flipphi M."/>
            <person name="Freyberg S."/>
            <person name="Gallo A."/>
            <person name="Gournas C."/>
            <person name="Habgood R."/>
            <person name="Hainaut M."/>
            <person name="Harispe M.L."/>
            <person name="Henrissat B."/>
            <person name="Hilden K.S."/>
            <person name="Hope R."/>
            <person name="Hossain A."/>
            <person name="Karabika E."/>
            <person name="Karaffa L."/>
            <person name="Karanyi Z."/>
            <person name="Krasevec N."/>
            <person name="Kuo A."/>
            <person name="Kusch H."/>
            <person name="LaButti K."/>
            <person name="Lagendijk E.L."/>
            <person name="Lapidus A."/>
            <person name="Levasseur A."/>
            <person name="Lindquist E."/>
            <person name="Lipzen A."/>
            <person name="Logrieco A.F."/>
            <person name="MacCabe A."/>
            <person name="Maekelae M.R."/>
            <person name="Malavazi I."/>
            <person name="Melin P."/>
            <person name="Meyer V."/>
            <person name="Mielnichuk N."/>
            <person name="Miskei M."/>
            <person name="Molnar A.P."/>
            <person name="Mule G."/>
            <person name="Ngan C.Y."/>
            <person name="Orejas M."/>
            <person name="Orosz E."/>
            <person name="Ouedraogo J.P."/>
            <person name="Overkamp K.M."/>
            <person name="Park H.-S."/>
            <person name="Perrone G."/>
            <person name="Piumi F."/>
            <person name="Punt P.J."/>
            <person name="Ram A.F."/>
            <person name="Ramon A."/>
            <person name="Rauscher S."/>
            <person name="Record E."/>
            <person name="Riano-Pachon D.M."/>
            <person name="Robert V."/>
            <person name="Roehrig J."/>
            <person name="Ruller R."/>
            <person name="Salamov A."/>
            <person name="Salih N.S."/>
            <person name="Samson R.A."/>
            <person name="Sandor E."/>
            <person name="Sanguinetti M."/>
            <person name="Schuetze T."/>
            <person name="Sepcic K."/>
            <person name="Shelest E."/>
            <person name="Sherlock G."/>
            <person name="Sophianopoulou V."/>
            <person name="Squina F.M."/>
            <person name="Sun H."/>
            <person name="Susca A."/>
            <person name="Todd R.B."/>
            <person name="Tsang A."/>
            <person name="Unkles S.E."/>
            <person name="van de Wiele N."/>
            <person name="van Rossen-Uffink D."/>
            <person name="Oliveira J.V."/>
            <person name="Vesth T.C."/>
            <person name="Visser J."/>
            <person name="Yu J.-H."/>
            <person name="Zhou M."/>
            <person name="Andersen M.R."/>
            <person name="Archer D.B."/>
            <person name="Baker S.E."/>
            <person name="Benoit I."/>
            <person name="Brakhage A.A."/>
            <person name="Braus G.H."/>
            <person name="Fischer R."/>
            <person name="Frisvad J.C."/>
            <person name="Goldman G.H."/>
            <person name="Houbraken J."/>
            <person name="Oakley B."/>
            <person name="Pocsi I."/>
            <person name="Scazzocchio C."/>
            <person name="Seiboth B."/>
            <person name="vanKuyk P.A."/>
            <person name="Wortman J."/>
            <person name="Dyer P.S."/>
            <person name="Grigoriev I.V."/>
        </authorList>
    </citation>
    <scope>NUCLEOTIDE SEQUENCE [LARGE SCALE GENOMIC DNA]</scope>
    <source>
        <strain evidence="2">DTO 134E9</strain>
    </source>
</reference>
<gene>
    <name evidence="1" type="ORF">ASPWEDRAFT_656478</name>
</gene>
<protein>
    <submittedName>
        <fullName evidence="1">Uncharacterized protein</fullName>
    </submittedName>
</protein>
<dbReference type="AlphaFoldDB" id="A0A1L9RBG6"/>
<dbReference type="GeneID" id="63754653"/>
<dbReference type="Proteomes" id="UP000184383">
    <property type="component" value="Unassembled WGS sequence"/>
</dbReference>
<dbReference type="EMBL" id="KV878215">
    <property type="protein sequence ID" value="OJJ32265.1"/>
    <property type="molecule type" value="Genomic_DNA"/>
</dbReference>
<name>A0A1L9RBG6_ASPWE</name>
<organism evidence="1 2">
    <name type="scientific">Aspergillus wentii DTO 134E9</name>
    <dbReference type="NCBI Taxonomy" id="1073089"/>
    <lineage>
        <taxon>Eukaryota</taxon>
        <taxon>Fungi</taxon>
        <taxon>Dikarya</taxon>
        <taxon>Ascomycota</taxon>
        <taxon>Pezizomycotina</taxon>
        <taxon>Eurotiomycetes</taxon>
        <taxon>Eurotiomycetidae</taxon>
        <taxon>Eurotiales</taxon>
        <taxon>Aspergillaceae</taxon>
        <taxon>Aspergillus</taxon>
        <taxon>Aspergillus subgen. Cremei</taxon>
    </lineage>
</organism>
<evidence type="ECO:0000313" key="1">
    <source>
        <dbReference type="EMBL" id="OJJ32265.1"/>
    </source>
</evidence>
<dbReference type="RefSeq" id="XP_040685942.1">
    <property type="nucleotide sequence ID" value="XM_040838805.1"/>
</dbReference>